<evidence type="ECO:0000259" key="6">
    <source>
        <dbReference type="PROSITE" id="PS50112"/>
    </source>
</evidence>
<keyword evidence="3 5" id="KW-1133">Transmembrane helix</keyword>
<dbReference type="Proteomes" id="UP000501130">
    <property type="component" value="Chromosome"/>
</dbReference>
<dbReference type="PROSITE" id="PS50839">
    <property type="entry name" value="CHASE"/>
    <property type="match status" value="1"/>
</dbReference>
<evidence type="ECO:0000313" key="9">
    <source>
        <dbReference type="Proteomes" id="UP000501130"/>
    </source>
</evidence>
<dbReference type="NCBIfam" id="TIGR00229">
    <property type="entry name" value="sensory_box"/>
    <property type="match status" value="1"/>
</dbReference>
<evidence type="ECO:0000256" key="4">
    <source>
        <dbReference type="ARBA" id="ARBA00023136"/>
    </source>
</evidence>
<dbReference type="InterPro" id="IPR006189">
    <property type="entry name" value="CHASE_dom"/>
</dbReference>
<dbReference type="CDD" id="cd00130">
    <property type="entry name" value="PAS"/>
    <property type="match status" value="1"/>
</dbReference>
<keyword evidence="9" id="KW-1185">Reference proteome</keyword>
<dbReference type="InterPro" id="IPR035965">
    <property type="entry name" value="PAS-like_dom_sf"/>
</dbReference>
<evidence type="ECO:0000256" key="2">
    <source>
        <dbReference type="ARBA" id="ARBA00022692"/>
    </source>
</evidence>
<dbReference type="Gene3D" id="3.30.450.20">
    <property type="entry name" value="PAS domain"/>
    <property type="match status" value="2"/>
</dbReference>
<keyword evidence="2 5" id="KW-0812">Transmembrane</keyword>
<organism evidence="8 9">
    <name type="scientific">Limnobacter profundi</name>
    <dbReference type="NCBI Taxonomy" id="2732163"/>
    <lineage>
        <taxon>Bacteria</taxon>
        <taxon>Pseudomonadati</taxon>
        <taxon>Pseudomonadota</taxon>
        <taxon>Betaproteobacteria</taxon>
        <taxon>Burkholderiales</taxon>
        <taxon>Burkholderiaceae</taxon>
        <taxon>Limnobacter</taxon>
    </lineage>
</organism>
<comment type="subcellular location">
    <subcellularLocation>
        <location evidence="1">Membrane</location>
    </subcellularLocation>
</comment>
<dbReference type="Pfam" id="PF00989">
    <property type="entry name" value="PAS"/>
    <property type="match status" value="1"/>
</dbReference>
<evidence type="ECO:0000256" key="3">
    <source>
        <dbReference type="ARBA" id="ARBA00022989"/>
    </source>
</evidence>
<proteinExistence type="predicted"/>
<keyword evidence="4 5" id="KW-0472">Membrane</keyword>
<dbReference type="Gene3D" id="3.30.450.350">
    <property type="entry name" value="CHASE domain"/>
    <property type="match status" value="1"/>
</dbReference>
<gene>
    <name evidence="8" type="ORF">HKT17_04520</name>
</gene>
<dbReference type="InterPro" id="IPR013767">
    <property type="entry name" value="PAS_fold"/>
</dbReference>
<dbReference type="Pfam" id="PF03924">
    <property type="entry name" value="CHASE"/>
    <property type="match status" value="1"/>
</dbReference>
<evidence type="ECO:0000256" key="1">
    <source>
        <dbReference type="ARBA" id="ARBA00004370"/>
    </source>
</evidence>
<feature type="transmembrane region" description="Helical" evidence="5">
    <location>
        <begin position="7"/>
        <end position="29"/>
    </location>
</feature>
<reference evidence="8 9" key="1">
    <citation type="submission" date="2020-05" db="EMBL/GenBank/DDBJ databases">
        <title>Compete genome of Limnobacter sp. SAORIC-580.</title>
        <authorList>
            <person name="Song J."/>
            <person name="Cho J.-C."/>
        </authorList>
    </citation>
    <scope>NUCLEOTIDE SEQUENCE [LARGE SCALE GENOMIC DNA]</scope>
    <source>
        <strain evidence="8 9">SAORIC-580</strain>
    </source>
</reference>
<sequence>MKQFSGNWVYAVVVCVLGAGLSTAIGITLQNNALENQRIAFEHLLDRRTDELQRTVNEYKLSLLNTATFITAFGQEELTPSRFSDYVTGLKLKQNFPGALGLGFARKVPLKEEPAFLREMQAKGLQDFQIRFISPSSQDRFVMQYIEPAKENYSAQGLDLGSENIRRENCLSAFSRAGLAVSKPITMIQNADVGRMGFTMLMPVFNKPIPSSDLGVRYKELQGWVSFPISIDRFLKPWMAQEPDLQVRIFVLEEADKPMLFFDNVEPKNVSLFPHTAATRDVQLGNRSWRLEYWPVNPAKSSGHNPVYLAWILLGISLSVFAAFKLKKAMDTHDTLTLHQHMVNNSSEALIAEDSLGRILVWNRAAEELFGLDRASVLYDQEQNLTVPEELRSSEKRLHQRAALGETLKNIQTLRTNDSAQRIHLRMNLSPIYSRDKKLIGFSKSFRDETEARMLWKDMHSLEELIAHAPDGVITLDESRRIKLANPAALLLLQGMNVKSTLTGQKITDLLAPNVLVEFEQEVLHPLYKNRKVEVLFNWPVPGHIEQTPLLFRGFVLNYPDLGESVWALRFEKSNKPYTQVN</sequence>
<protein>
    <submittedName>
        <fullName evidence="8">PAS domain-containing protein</fullName>
    </submittedName>
</protein>
<dbReference type="SUPFAM" id="SSF55785">
    <property type="entry name" value="PYP-like sensor domain (PAS domain)"/>
    <property type="match status" value="2"/>
</dbReference>
<dbReference type="EMBL" id="CP053084">
    <property type="protein sequence ID" value="QJR29023.1"/>
    <property type="molecule type" value="Genomic_DNA"/>
</dbReference>
<dbReference type="SMART" id="SM01079">
    <property type="entry name" value="CHASE"/>
    <property type="match status" value="1"/>
</dbReference>
<feature type="domain" description="PAS" evidence="6">
    <location>
        <begin position="335"/>
        <end position="405"/>
    </location>
</feature>
<dbReference type="PROSITE" id="PS50112">
    <property type="entry name" value="PAS"/>
    <property type="match status" value="1"/>
</dbReference>
<name>A0ABX6N3Q4_9BURK</name>
<dbReference type="Pfam" id="PF13188">
    <property type="entry name" value="PAS_8"/>
    <property type="match status" value="1"/>
</dbReference>
<dbReference type="InterPro" id="IPR000014">
    <property type="entry name" value="PAS"/>
</dbReference>
<evidence type="ECO:0000313" key="8">
    <source>
        <dbReference type="EMBL" id="QJR29023.1"/>
    </source>
</evidence>
<dbReference type="InterPro" id="IPR042240">
    <property type="entry name" value="CHASE_sf"/>
</dbReference>
<accession>A0ABX6N3Q4</accession>
<dbReference type="SMART" id="SM00091">
    <property type="entry name" value="PAS"/>
    <property type="match status" value="2"/>
</dbReference>
<evidence type="ECO:0000256" key="5">
    <source>
        <dbReference type="SAM" id="Phobius"/>
    </source>
</evidence>
<dbReference type="RefSeq" id="WP_171098171.1">
    <property type="nucleotide sequence ID" value="NZ_CP053084.1"/>
</dbReference>
<evidence type="ECO:0000259" key="7">
    <source>
        <dbReference type="PROSITE" id="PS50839"/>
    </source>
</evidence>
<feature type="domain" description="CHASE" evidence="7">
    <location>
        <begin position="74"/>
        <end position="292"/>
    </location>
</feature>